<dbReference type="Pfam" id="PF19883">
    <property type="entry name" value="DUF6356"/>
    <property type="match status" value="1"/>
</dbReference>
<accession>A0ABY4X8C9</accession>
<keyword evidence="1" id="KW-0472">Membrane</keyword>
<protein>
    <submittedName>
        <fullName evidence="2">DUF6356 family protein</fullName>
    </submittedName>
</protein>
<name>A0ABY4X8C9_9SPHN</name>
<keyword evidence="3" id="KW-1185">Reference proteome</keyword>
<keyword evidence="1" id="KW-0812">Transmembrane</keyword>
<sequence length="83" mass="8730">MIRRLFLEHPRAVGEGYFAHMGTALGFAGTLLGAGLACGVHALVPALCERTASRAIARLHDRMVVHRSRQPVAGGAAPVTARS</sequence>
<dbReference type="Proteomes" id="UP001056937">
    <property type="component" value="Chromosome 1"/>
</dbReference>
<organism evidence="2 3">
    <name type="scientific">Sphingomonas morindae</name>
    <dbReference type="NCBI Taxonomy" id="1541170"/>
    <lineage>
        <taxon>Bacteria</taxon>
        <taxon>Pseudomonadati</taxon>
        <taxon>Pseudomonadota</taxon>
        <taxon>Alphaproteobacteria</taxon>
        <taxon>Sphingomonadales</taxon>
        <taxon>Sphingomonadaceae</taxon>
        <taxon>Sphingomonas</taxon>
    </lineage>
</organism>
<evidence type="ECO:0000313" key="3">
    <source>
        <dbReference type="Proteomes" id="UP001056937"/>
    </source>
</evidence>
<reference evidence="2" key="1">
    <citation type="journal article" date="2022" name="Toxins">
        <title>Genomic Analysis of Sphingopyxis sp. USTB-05 for Biodegrading Cyanobacterial Hepatotoxins.</title>
        <authorList>
            <person name="Liu C."/>
            <person name="Xu Q."/>
            <person name="Zhao Z."/>
            <person name="Zhang H."/>
            <person name="Liu X."/>
            <person name="Yin C."/>
            <person name="Liu Y."/>
            <person name="Yan H."/>
        </authorList>
    </citation>
    <scope>NUCLEOTIDE SEQUENCE</scope>
    <source>
        <strain evidence="2">NBD5</strain>
    </source>
</reference>
<dbReference type="RefSeq" id="WP_252166962.1">
    <property type="nucleotide sequence ID" value="NZ_CP084930.1"/>
</dbReference>
<feature type="transmembrane region" description="Helical" evidence="1">
    <location>
        <begin position="21"/>
        <end position="44"/>
    </location>
</feature>
<dbReference type="InterPro" id="IPR045936">
    <property type="entry name" value="DUF6356"/>
</dbReference>
<proteinExistence type="predicted"/>
<evidence type="ECO:0000256" key="1">
    <source>
        <dbReference type="SAM" id="Phobius"/>
    </source>
</evidence>
<keyword evidence="1" id="KW-1133">Transmembrane helix</keyword>
<gene>
    <name evidence="2" type="ORF">LHA26_01315</name>
</gene>
<dbReference type="EMBL" id="CP084930">
    <property type="protein sequence ID" value="USI73150.1"/>
    <property type="molecule type" value="Genomic_DNA"/>
</dbReference>
<evidence type="ECO:0000313" key="2">
    <source>
        <dbReference type="EMBL" id="USI73150.1"/>
    </source>
</evidence>